<evidence type="ECO:0000313" key="1">
    <source>
        <dbReference type="EMBL" id="GAS93866.1"/>
    </source>
</evidence>
<sequence>MPWDQANWWVQFIPAYRAGDPNPTPFGSSYVSEFRGYRPQGTSPFGYDYALCRLYQPLGNALGWMGTRSAGDSDIESRSYTSSGYPDSFGGRPAVNFALGIRDIDNDSPGREYETVHHVSPGWSGGPLWYFAGTDPYAIGVTSGYEKDGLDPTRDVYAGSSAMTDLVRFGLDNWRP</sequence>
<dbReference type="STRING" id="228230.RMCC_0832"/>
<evidence type="ECO:0000313" key="2">
    <source>
        <dbReference type="Proteomes" id="UP000069443"/>
    </source>
</evidence>
<dbReference type="InterPro" id="IPR009003">
    <property type="entry name" value="Peptidase_S1_PA"/>
</dbReference>
<reference evidence="2" key="1">
    <citation type="journal article" date="2016" name="Genome Announc.">
        <title>Draft Genome Sequences of Five Rapidly Growing Mycobacterium Species, M. thermoresistibile, M. fortuitum subsp. acetamidolyticum, M. canariasense, M. brisbanense, and M. novocastrense.</title>
        <authorList>
            <person name="Katahira K."/>
            <person name="Ogura Y."/>
            <person name="Gotoh Y."/>
            <person name="Hayashi T."/>
        </authorList>
    </citation>
    <scope>NUCLEOTIDE SEQUENCE [LARGE SCALE GENOMIC DNA]</scope>
    <source>
        <strain evidence="2">JCM15298</strain>
    </source>
</reference>
<name>A0A100W8U0_MYCCR</name>
<dbReference type="AlphaFoldDB" id="A0A100W8U0"/>
<protein>
    <submittedName>
        <fullName evidence="1">Uncharacterized protein</fullName>
    </submittedName>
</protein>
<reference evidence="2" key="2">
    <citation type="submission" date="2016-02" db="EMBL/GenBank/DDBJ databases">
        <title>Draft genome sequence of five rapidly growing Mycobacterium species.</title>
        <authorList>
            <person name="Katahira K."/>
            <person name="Gotou Y."/>
            <person name="Iida K."/>
            <person name="Ogura Y."/>
            <person name="Hayashi T."/>
        </authorList>
    </citation>
    <scope>NUCLEOTIDE SEQUENCE [LARGE SCALE GENOMIC DNA]</scope>
    <source>
        <strain evidence="2">JCM15298</strain>
    </source>
</reference>
<dbReference type="RefSeq" id="WP_062655210.1">
    <property type="nucleotide sequence ID" value="NZ_BCSY01000028.1"/>
</dbReference>
<dbReference type="Proteomes" id="UP000069443">
    <property type="component" value="Unassembled WGS sequence"/>
</dbReference>
<accession>A0A100W8U0</accession>
<dbReference type="OrthoDB" id="1855925at2"/>
<dbReference type="SUPFAM" id="SSF50494">
    <property type="entry name" value="Trypsin-like serine proteases"/>
    <property type="match status" value="1"/>
</dbReference>
<dbReference type="EMBL" id="BCSY01000028">
    <property type="protein sequence ID" value="GAS93866.1"/>
    <property type="molecule type" value="Genomic_DNA"/>
</dbReference>
<gene>
    <name evidence="1" type="ORF">RMCC_0832</name>
</gene>
<proteinExistence type="predicted"/>
<comment type="caution">
    <text evidence="1">The sequence shown here is derived from an EMBL/GenBank/DDBJ whole genome shotgun (WGS) entry which is preliminary data.</text>
</comment>
<organism evidence="1 2">
    <name type="scientific">Mycolicibacterium canariasense</name>
    <name type="common">Mycobacterium canariasense</name>
    <dbReference type="NCBI Taxonomy" id="228230"/>
    <lineage>
        <taxon>Bacteria</taxon>
        <taxon>Bacillati</taxon>
        <taxon>Actinomycetota</taxon>
        <taxon>Actinomycetes</taxon>
        <taxon>Mycobacteriales</taxon>
        <taxon>Mycobacteriaceae</taxon>
        <taxon>Mycolicibacterium</taxon>
    </lineage>
</organism>
<keyword evidence="2" id="KW-1185">Reference proteome</keyword>